<evidence type="ECO:0000313" key="2">
    <source>
        <dbReference type="EMBL" id="GCC24087.1"/>
    </source>
</evidence>
<dbReference type="AlphaFoldDB" id="A0A401S129"/>
<dbReference type="Proteomes" id="UP000287033">
    <property type="component" value="Unassembled WGS sequence"/>
</dbReference>
<evidence type="ECO:0000313" key="3">
    <source>
        <dbReference type="Proteomes" id="UP000287033"/>
    </source>
</evidence>
<keyword evidence="3" id="KW-1185">Reference proteome</keyword>
<dbReference type="Pfam" id="PF15663">
    <property type="entry name" value="zf-CCCH_3"/>
    <property type="match status" value="1"/>
</dbReference>
<dbReference type="OMA" id="HRESCKS"/>
<name>A0A401S129_CHIPU</name>
<dbReference type="EMBL" id="BEZZ01000047">
    <property type="protein sequence ID" value="GCC24087.1"/>
    <property type="molecule type" value="Genomic_DNA"/>
</dbReference>
<protein>
    <recommendedName>
        <fullName evidence="1">Zinc-finger CCCH domain-containing protein</fullName>
    </recommendedName>
</protein>
<feature type="domain" description="Zinc-finger CCCH" evidence="1">
    <location>
        <begin position="8"/>
        <end position="103"/>
    </location>
</feature>
<sequence length="270" mass="32024">MQGYRPENIDCFYFQYTHCAKVQCNFQHRQSCKDSSEICLNWFRHRKCRNRVCPRKHLNHEVMVAYFLCPAEKNTNHCLQLTCPMYHEKARQFIEHGIIPPNPVPTLSQVRRKKMVHFVYLENPQVQNMVKSGNQLLNKVRSFIANSVREGKLTQDRGRSYYKEILHTILFYGNISDPVIEPNSFFEKEEFDLLSNKYPDVFRNYNTHLPRRPPFTVLLDAVIEILGTRNHNEVFKCLLHLTEEMWATKLSAEVFLALIIARMQMVERVE</sequence>
<proteinExistence type="predicted"/>
<dbReference type="InterPro" id="IPR041686">
    <property type="entry name" value="Znf-CCCH_3"/>
</dbReference>
<dbReference type="OrthoDB" id="9947986at2759"/>
<evidence type="ECO:0000259" key="1">
    <source>
        <dbReference type="Pfam" id="PF15663"/>
    </source>
</evidence>
<comment type="caution">
    <text evidence="2">The sequence shown here is derived from an EMBL/GenBank/DDBJ whole genome shotgun (WGS) entry which is preliminary data.</text>
</comment>
<reference evidence="2 3" key="1">
    <citation type="journal article" date="2018" name="Nat. Ecol. Evol.">
        <title>Shark genomes provide insights into elasmobranch evolution and the origin of vertebrates.</title>
        <authorList>
            <person name="Hara Y"/>
            <person name="Yamaguchi K"/>
            <person name="Onimaru K"/>
            <person name="Kadota M"/>
            <person name="Koyanagi M"/>
            <person name="Keeley SD"/>
            <person name="Tatsumi K"/>
            <person name="Tanaka K"/>
            <person name="Motone F"/>
            <person name="Kageyama Y"/>
            <person name="Nozu R"/>
            <person name="Adachi N"/>
            <person name="Nishimura O"/>
            <person name="Nakagawa R"/>
            <person name="Tanegashima C"/>
            <person name="Kiyatake I"/>
            <person name="Matsumoto R"/>
            <person name="Murakumo K"/>
            <person name="Nishida K"/>
            <person name="Terakita A"/>
            <person name="Kuratani S"/>
            <person name="Sato K"/>
            <person name="Hyodo S Kuraku.S."/>
        </authorList>
    </citation>
    <scope>NUCLEOTIDE SEQUENCE [LARGE SCALE GENOMIC DNA]</scope>
</reference>
<accession>A0A401S129</accession>
<organism evidence="2 3">
    <name type="scientific">Chiloscyllium punctatum</name>
    <name type="common">Brownbanded bambooshark</name>
    <name type="synonym">Hemiscyllium punctatum</name>
    <dbReference type="NCBI Taxonomy" id="137246"/>
    <lineage>
        <taxon>Eukaryota</taxon>
        <taxon>Metazoa</taxon>
        <taxon>Chordata</taxon>
        <taxon>Craniata</taxon>
        <taxon>Vertebrata</taxon>
        <taxon>Chondrichthyes</taxon>
        <taxon>Elasmobranchii</taxon>
        <taxon>Galeomorphii</taxon>
        <taxon>Galeoidea</taxon>
        <taxon>Orectolobiformes</taxon>
        <taxon>Hemiscylliidae</taxon>
        <taxon>Chiloscyllium</taxon>
    </lineage>
</organism>
<gene>
    <name evidence="2" type="ORF">chiPu_0002486</name>
</gene>